<keyword evidence="10" id="KW-0969">Cilium</keyword>
<keyword evidence="11" id="KW-1185">Reference proteome</keyword>
<reference evidence="10 11" key="1">
    <citation type="submission" date="2024-08" db="EMBL/GenBank/DDBJ databases">
        <title>Whole-genome sequencing of halo(alkali)philic microorganisms from hypersaline lakes.</title>
        <authorList>
            <person name="Sorokin D.Y."/>
            <person name="Merkel A.Y."/>
            <person name="Messina E."/>
            <person name="Yakimov M."/>
        </authorList>
    </citation>
    <scope>NUCLEOTIDE SEQUENCE [LARGE SCALE GENOMIC DNA]</scope>
    <source>
        <strain evidence="10 11">Cl-TMA</strain>
    </source>
</reference>
<evidence type="ECO:0000259" key="9">
    <source>
        <dbReference type="Pfam" id="PF22638"/>
    </source>
</evidence>
<keyword evidence="10" id="KW-0966">Cell projection</keyword>
<evidence type="ECO:0000259" key="7">
    <source>
        <dbReference type="Pfam" id="PF00460"/>
    </source>
</evidence>
<evidence type="ECO:0000256" key="4">
    <source>
        <dbReference type="ARBA" id="ARBA00016244"/>
    </source>
</evidence>
<dbReference type="InterPro" id="IPR002371">
    <property type="entry name" value="FlgK"/>
</dbReference>
<dbReference type="InterPro" id="IPR001444">
    <property type="entry name" value="Flag_bb_rod_N"/>
</dbReference>
<dbReference type="RefSeq" id="WP_373656279.1">
    <property type="nucleotide sequence ID" value="NZ_JBGUAW010000007.1"/>
</dbReference>
<keyword evidence="10" id="KW-0282">Flagellum</keyword>
<dbReference type="Pfam" id="PF22638">
    <property type="entry name" value="FlgK_D1"/>
    <property type="match status" value="1"/>
</dbReference>
<feature type="domain" description="Flagellar hook-associated protein FlgK helical" evidence="9">
    <location>
        <begin position="95"/>
        <end position="322"/>
    </location>
</feature>
<dbReference type="Proteomes" id="UP001575181">
    <property type="component" value="Unassembled WGS sequence"/>
</dbReference>
<evidence type="ECO:0000313" key="10">
    <source>
        <dbReference type="EMBL" id="MFA9461492.1"/>
    </source>
</evidence>
<name>A0ABV4TVY6_9GAMM</name>
<evidence type="ECO:0000256" key="1">
    <source>
        <dbReference type="ARBA" id="ARBA00004365"/>
    </source>
</evidence>
<evidence type="ECO:0000256" key="3">
    <source>
        <dbReference type="ARBA" id="ARBA00009677"/>
    </source>
</evidence>
<protein>
    <recommendedName>
        <fullName evidence="4">Flagellar hook-associated protein 1</fullName>
    </recommendedName>
</protein>
<dbReference type="Pfam" id="PF07196">
    <property type="entry name" value="Flagellin_IN"/>
    <property type="match status" value="1"/>
</dbReference>
<dbReference type="NCBIfam" id="TIGR02492">
    <property type="entry name" value="flgK_ends"/>
    <property type="match status" value="1"/>
</dbReference>
<dbReference type="InterPro" id="IPR010930">
    <property type="entry name" value="Flg_bb/hook_C_dom"/>
</dbReference>
<dbReference type="PRINTS" id="PR01005">
    <property type="entry name" value="FLGHOOKAP1"/>
</dbReference>
<dbReference type="Pfam" id="PF00460">
    <property type="entry name" value="Flg_bb_rod"/>
    <property type="match status" value="1"/>
</dbReference>
<dbReference type="InterPro" id="IPR010810">
    <property type="entry name" value="Flagellin_hook_IN_motif"/>
</dbReference>
<dbReference type="EMBL" id="JBGUAW010000007">
    <property type="protein sequence ID" value="MFA9461492.1"/>
    <property type="molecule type" value="Genomic_DNA"/>
</dbReference>
<accession>A0ABV4TVY6</accession>
<evidence type="ECO:0000259" key="8">
    <source>
        <dbReference type="Pfam" id="PF06429"/>
    </source>
</evidence>
<feature type="domain" description="Flagellar basal-body/hook protein C-terminal" evidence="8">
    <location>
        <begin position="679"/>
        <end position="718"/>
    </location>
</feature>
<evidence type="ECO:0000313" key="11">
    <source>
        <dbReference type="Proteomes" id="UP001575181"/>
    </source>
</evidence>
<evidence type="ECO:0000256" key="2">
    <source>
        <dbReference type="ARBA" id="ARBA00004613"/>
    </source>
</evidence>
<feature type="domain" description="Flagellar basal body rod protein N-terminal" evidence="7">
    <location>
        <begin position="9"/>
        <end position="36"/>
    </location>
</feature>
<evidence type="ECO:0000256" key="6">
    <source>
        <dbReference type="ARBA" id="ARBA00023143"/>
    </source>
</evidence>
<comment type="subcellular location">
    <subcellularLocation>
        <location evidence="1">Bacterial flagellum</location>
    </subcellularLocation>
    <subcellularLocation>
        <location evidence="2">Secreted</location>
    </subcellularLocation>
</comment>
<dbReference type="InterPro" id="IPR053927">
    <property type="entry name" value="FlgK_helical"/>
</dbReference>
<dbReference type="Pfam" id="PF06429">
    <property type="entry name" value="Flg_bbr_C"/>
    <property type="match status" value="1"/>
</dbReference>
<sequence length="720" mass="77070">MAISPGFSTAVSALHANQLRMATASNNISNAQTEGYNRQRVDVTFSQSSPEQGVRIGDGARVRDVNRMVDDFMIREEIDQTGKLGTTKTRSELASRLDGFFDEPEGGGISGRIQEFFRKVSDLSNNPGGDVERTQVLSMGRELSKLMSDRDTQLSGYQKEIDDRVTQKLRDINNSIRQIADLNIRIGQVENGTGQEAMALRDQRDQLTRELSEKIGINYYEDNQGSYNIQMKNGGHSLVNKGEATTLSRGLKTEGGAITFSGITLDDGVPKELSDGIRDGEIGAMLRIRDETIPELRGRLDDLAQSMIGEVNKVHAKGVGLEYQDSARASMATGDPTAQLQDEKSSKLPFGELFQAGQVDFAVHNKATGQIEMVSVQLDGNEVLEDGSSGDIVSKINRAVGDAAADSEWLSAGDLQAGLSNGHLELKTSEGVDFALKSGPDGREQIKTTWEGSVASGGQLQFRVRGPGGEVSTSPASPISYGSGAGGADIAEAINAAGSRVSANWNASKNELTLSAPGGYEIEVKKDTGSFMEDAGIDGSSNLFAAVGINTFFTLDQGQNVAEGVSSAAGSMKLDPYVEGSPERVHAGHLGARLSDAGEPRRDSNGEVVYEIGVGDNSAALDMLDLQSAGFEIGGGKPRTFGEHYAGTISRAGAEKANADSLVEFQQRVMDQIKEQRESVSGVNTEEELVRMMNFQRGYQAASKVISSTDRMFQSLLQSV</sequence>
<comment type="similarity">
    <text evidence="3">Belongs to the flagella basal body rod proteins family.</text>
</comment>
<gene>
    <name evidence="10" type="primary">flgK</name>
    <name evidence="10" type="ORF">ACERLL_11710</name>
</gene>
<dbReference type="PANTHER" id="PTHR30033:SF1">
    <property type="entry name" value="FLAGELLAR HOOK-ASSOCIATED PROTEIN 1"/>
    <property type="match status" value="1"/>
</dbReference>
<proteinExistence type="inferred from homology"/>
<comment type="caution">
    <text evidence="10">The sequence shown here is derived from an EMBL/GenBank/DDBJ whole genome shotgun (WGS) entry which is preliminary data.</text>
</comment>
<evidence type="ECO:0000256" key="5">
    <source>
        <dbReference type="ARBA" id="ARBA00022525"/>
    </source>
</evidence>
<dbReference type="SUPFAM" id="SSF64518">
    <property type="entry name" value="Phase 1 flagellin"/>
    <property type="match status" value="1"/>
</dbReference>
<keyword evidence="5" id="KW-0964">Secreted</keyword>
<dbReference type="PANTHER" id="PTHR30033">
    <property type="entry name" value="FLAGELLAR HOOK-ASSOCIATED PROTEIN 1"/>
    <property type="match status" value="1"/>
</dbReference>
<keyword evidence="6" id="KW-0975">Bacterial flagellum</keyword>
<organism evidence="10 11">
    <name type="scientific">Thiohalorhabdus methylotrophus</name>
    <dbReference type="NCBI Taxonomy" id="3242694"/>
    <lineage>
        <taxon>Bacteria</taxon>
        <taxon>Pseudomonadati</taxon>
        <taxon>Pseudomonadota</taxon>
        <taxon>Gammaproteobacteria</taxon>
        <taxon>Thiohalorhabdales</taxon>
        <taxon>Thiohalorhabdaceae</taxon>
        <taxon>Thiohalorhabdus</taxon>
    </lineage>
</organism>